<dbReference type="InterPro" id="IPR029018">
    <property type="entry name" value="Hex-like_dom2"/>
</dbReference>
<dbReference type="Gene3D" id="3.20.20.80">
    <property type="entry name" value="Glycosidases"/>
    <property type="match status" value="1"/>
</dbReference>
<name>A0ABW5X1C6_9FLAO</name>
<dbReference type="Pfam" id="PF12971">
    <property type="entry name" value="NAGLU_N"/>
    <property type="match status" value="1"/>
</dbReference>
<dbReference type="Gene3D" id="1.20.120.670">
    <property type="entry name" value="N-acetyl-b-d-glucoasminidase"/>
    <property type="match status" value="1"/>
</dbReference>
<sequence length="741" mass="85412">MFLTTKNPFFRISFFTTLLILVVCFGSCKNSSGNNEEKTSAEREDTAVIAARGVMERLIGDRAIDIHLELIPAEDSLDTYEIEAKNGDLTIRGTSTVALTFGFYQYLKKGTHSMVSWSGKHLNIPNQWPDYALESATSPYKYRYFLNVVTYGYTTPYWDWDRWQKEIDWMALHGVNMPLAVVGNEGISERVWKKLGLNNEEIKEFFTGPAHLPWHRMGNLNKWDGPLSDNWQKGQIALQHKILDRMRELGFEPIAPAFAGFVPEGFKNKHPDLEVSALKWGGFPKENNAYVLPPDSPFFEKIGKLFVQEWEKEFGKNKLYLSDSFNEMDVPVPKDNPEKKYDLLAGYGEAIYNSITAGNPDAVWVTQGWTFGWQSEFWDKPSLQAMLSKVPDEKMIILDLANEFPEHVWDIPQVWKTHEGYSGKQWVFSYVPNFGGKTPYTGYLDMYATGAIEALNSPYRENLIGFGSAPEGIENNEVIYELLADMGWTSQEIDLDKWMKEYSRARYGGYPEEMKTAWEKLRGSVYSSFSPYPRFVWQLVVPDTRRKGSVHDSKEFRRGVENFLAASEELKQSELYRSDVIELSMLYLGNKADEFYKQALAAKAVNNDVKMKEEGEKAINLLKDIDRLLESHPINRLAPWIEFARSHGKTKEEKDFYEANAKRLITTWGGFQEDYASRLWSGLIRDYYIPRIKQHLFDENFNSDDWEETWITTPGMTEIAPFENPLAKAKELVAKYNNSNN</sequence>
<evidence type="ECO:0000313" key="6">
    <source>
        <dbReference type="Proteomes" id="UP001597438"/>
    </source>
</evidence>
<reference evidence="6" key="1">
    <citation type="journal article" date="2019" name="Int. J. Syst. Evol. Microbiol.">
        <title>The Global Catalogue of Microorganisms (GCM) 10K type strain sequencing project: providing services to taxonomists for standard genome sequencing and annotation.</title>
        <authorList>
            <consortium name="The Broad Institute Genomics Platform"/>
            <consortium name="The Broad Institute Genome Sequencing Center for Infectious Disease"/>
            <person name="Wu L."/>
            <person name="Ma J."/>
        </authorList>
    </citation>
    <scope>NUCLEOTIDE SEQUENCE [LARGE SCALE GENOMIC DNA]</scope>
    <source>
        <strain evidence="6">KCTC 52925</strain>
    </source>
</reference>
<keyword evidence="1" id="KW-0378">Hydrolase</keyword>
<evidence type="ECO:0000259" key="2">
    <source>
        <dbReference type="Pfam" id="PF05089"/>
    </source>
</evidence>
<accession>A0ABW5X1C6</accession>
<dbReference type="Gene3D" id="3.30.379.10">
    <property type="entry name" value="Chitobiase/beta-hexosaminidase domain 2-like"/>
    <property type="match status" value="1"/>
</dbReference>
<gene>
    <name evidence="5" type="ORF">ACFSYS_03715</name>
</gene>
<keyword evidence="6" id="KW-1185">Reference proteome</keyword>
<evidence type="ECO:0000313" key="5">
    <source>
        <dbReference type="EMBL" id="MFD2832380.1"/>
    </source>
</evidence>
<dbReference type="Pfam" id="PF05089">
    <property type="entry name" value="NAGLU"/>
    <property type="match status" value="1"/>
</dbReference>
<dbReference type="InterPro" id="IPR024732">
    <property type="entry name" value="NAGLU_C"/>
</dbReference>
<organism evidence="5 6">
    <name type="scientific">Christiangramia antarctica</name>
    <dbReference type="NCBI Taxonomy" id="2058158"/>
    <lineage>
        <taxon>Bacteria</taxon>
        <taxon>Pseudomonadati</taxon>
        <taxon>Bacteroidota</taxon>
        <taxon>Flavobacteriia</taxon>
        <taxon>Flavobacteriales</taxon>
        <taxon>Flavobacteriaceae</taxon>
        <taxon>Christiangramia</taxon>
    </lineage>
</organism>
<dbReference type="RefSeq" id="WP_251740428.1">
    <property type="nucleotide sequence ID" value="NZ_JBHUOJ010000007.1"/>
</dbReference>
<feature type="domain" description="Alpha-N-acetylglucosaminidase tim-barrel" evidence="2">
    <location>
        <begin position="143"/>
        <end position="489"/>
    </location>
</feature>
<evidence type="ECO:0000259" key="4">
    <source>
        <dbReference type="Pfam" id="PF12972"/>
    </source>
</evidence>
<dbReference type="Proteomes" id="UP001597438">
    <property type="component" value="Unassembled WGS sequence"/>
</dbReference>
<dbReference type="PANTHER" id="PTHR12872">
    <property type="entry name" value="ALPHA-N-ACETYLGLUCOSAMINIDASE"/>
    <property type="match status" value="1"/>
</dbReference>
<dbReference type="PANTHER" id="PTHR12872:SF1">
    <property type="entry name" value="ALPHA-N-ACETYLGLUCOSAMINIDASE"/>
    <property type="match status" value="1"/>
</dbReference>
<feature type="domain" description="Alpha-N-acetylglucosaminidase N-terminal" evidence="3">
    <location>
        <begin position="50"/>
        <end position="129"/>
    </location>
</feature>
<protein>
    <submittedName>
        <fullName evidence="5">Alpha-N-acetylglucosaminidase</fullName>
    </submittedName>
</protein>
<comment type="caution">
    <text evidence="5">The sequence shown here is derived from an EMBL/GenBank/DDBJ whole genome shotgun (WGS) entry which is preliminary data.</text>
</comment>
<evidence type="ECO:0000259" key="3">
    <source>
        <dbReference type="Pfam" id="PF12971"/>
    </source>
</evidence>
<dbReference type="Pfam" id="PF12972">
    <property type="entry name" value="NAGLU_C"/>
    <property type="match status" value="1"/>
</dbReference>
<proteinExistence type="predicted"/>
<evidence type="ECO:0000256" key="1">
    <source>
        <dbReference type="ARBA" id="ARBA00022801"/>
    </source>
</evidence>
<feature type="domain" description="Alpha-N-acetylglucosaminidase C-terminal" evidence="4">
    <location>
        <begin position="498"/>
        <end position="696"/>
    </location>
</feature>
<dbReference type="EMBL" id="JBHUOJ010000007">
    <property type="protein sequence ID" value="MFD2832380.1"/>
    <property type="molecule type" value="Genomic_DNA"/>
</dbReference>
<dbReference type="InterPro" id="IPR007781">
    <property type="entry name" value="NAGLU"/>
</dbReference>
<dbReference type="InterPro" id="IPR024240">
    <property type="entry name" value="NAGLU_N"/>
</dbReference>
<dbReference type="InterPro" id="IPR024733">
    <property type="entry name" value="NAGLU_tim-barrel"/>
</dbReference>